<dbReference type="PRINTS" id="PR02008">
    <property type="entry name" value="RCMTFAMILY"/>
</dbReference>
<evidence type="ECO:0000256" key="2">
    <source>
        <dbReference type="ARBA" id="ARBA00022490"/>
    </source>
</evidence>
<dbReference type="NCBIfam" id="TIGR00446">
    <property type="entry name" value="nop2p"/>
    <property type="match status" value="1"/>
</dbReference>
<name>W8RLZ1_9ARCH</name>
<organism evidence="8">
    <name type="scientific">uncultured miscellaneous Crenarchaeota group</name>
    <dbReference type="NCBI Taxonomy" id="1368239"/>
    <lineage>
        <taxon>Archaea</taxon>
        <taxon>Candidatus Bathyarchaeota</taxon>
        <taxon>environmental samples</taxon>
    </lineage>
</organism>
<keyword evidence="5" id="KW-0949">S-adenosyl-L-methionine</keyword>
<keyword evidence="2" id="KW-0963">Cytoplasm</keyword>
<dbReference type="InterPro" id="IPR031341">
    <property type="entry name" value="Methyltr_RsmF_N"/>
</dbReference>
<dbReference type="InterPro" id="IPR023267">
    <property type="entry name" value="RCMT"/>
</dbReference>
<proteinExistence type="inferred from homology"/>
<dbReference type="AlphaFoldDB" id="W8RLZ1"/>
<dbReference type="Gene3D" id="3.30.70.1170">
    <property type="entry name" value="Sun protein, domain 3"/>
    <property type="match status" value="1"/>
</dbReference>
<feature type="domain" description="SAM-dependent MTase RsmB/NOP-type" evidence="7">
    <location>
        <begin position="36"/>
        <end position="313"/>
    </location>
</feature>
<dbReference type="PANTHER" id="PTHR22807">
    <property type="entry name" value="NOP2 YEAST -RELATED NOL1/NOP2/FMU SUN DOMAIN-CONTAINING"/>
    <property type="match status" value="1"/>
</dbReference>
<keyword evidence="3" id="KW-0489">Methyltransferase</keyword>
<reference evidence="8" key="1">
    <citation type="journal article" date="2014" name="ISME J.">
        <title>Genetic and functional properties of uncultivated MCG archaea assessed by metagenome and gene expression analyses.</title>
        <authorList>
            <person name="Meng J."/>
            <person name="Xu J."/>
            <person name="Qin D."/>
            <person name="He Y."/>
            <person name="Xiao X."/>
            <person name="Wang F."/>
        </authorList>
    </citation>
    <scope>NUCLEOTIDE SEQUENCE</scope>
</reference>
<dbReference type="PROSITE" id="PS51686">
    <property type="entry name" value="SAM_MT_RSMB_NOP"/>
    <property type="match status" value="1"/>
</dbReference>
<evidence type="ECO:0000256" key="5">
    <source>
        <dbReference type="ARBA" id="ARBA00022691"/>
    </source>
</evidence>
<dbReference type="GO" id="GO:0016428">
    <property type="term" value="F:tRNA (cytidine-5-)-methyltransferase activity"/>
    <property type="evidence" value="ECO:0007669"/>
    <property type="project" value="TreeGrafter"/>
</dbReference>
<dbReference type="SUPFAM" id="SSF53335">
    <property type="entry name" value="S-adenosyl-L-methionine-dependent methyltransferases"/>
    <property type="match status" value="1"/>
</dbReference>
<evidence type="ECO:0000259" key="7">
    <source>
        <dbReference type="PROSITE" id="PS51686"/>
    </source>
</evidence>
<sequence>MLKQNFSATPSFIGTTNFLSLMSGKEFFVNRYRELGWTYKDVKLKPSIRINTINSNRDDVVNRLESLGMTLEKIAFLEDGYWISKSDFSIGATAEYLLGLYSIQEAAAQIPATLFTELEDKTLLDACASPGGKTVQLANLMKNSGVIVALDIKRRRLFPLSNQLERSRVRNTIVYQLDAREASRLNMKFDRVLLDVPCSGNYVTDKDWFSRRTVEDVERNAGRQKQILTEAVKIVKDDGEIVYATCSLEPEENELNINWTIETLNLQVEEIKCHGEKGLTDVFGRKLNQSIEKCKRIWPGQTQGFFVCKLRKQALG</sequence>
<dbReference type="InterPro" id="IPR018314">
    <property type="entry name" value="RsmB/NOL1/NOP2-like_CS"/>
</dbReference>
<dbReference type="PANTHER" id="PTHR22807:SF74">
    <property type="entry name" value="TRNA (CYTOSINE(48)-C(5))-METHYLTRANSFERASE"/>
    <property type="match status" value="1"/>
</dbReference>
<dbReference type="Pfam" id="PF01189">
    <property type="entry name" value="Methyltr_RsmB-F"/>
    <property type="match status" value="1"/>
</dbReference>
<dbReference type="InterPro" id="IPR049560">
    <property type="entry name" value="MeTrfase_RsmB-F_NOP2_cat"/>
</dbReference>
<keyword evidence="6" id="KW-0694">RNA-binding</keyword>
<dbReference type="PROSITE" id="PS01153">
    <property type="entry name" value="NOL1_NOP2_SUN"/>
    <property type="match status" value="1"/>
</dbReference>
<dbReference type="GO" id="GO:0030488">
    <property type="term" value="P:tRNA methylation"/>
    <property type="evidence" value="ECO:0007669"/>
    <property type="project" value="TreeGrafter"/>
</dbReference>
<dbReference type="InterPro" id="IPR029063">
    <property type="entry name" value="SAM-dependent_MTases_sf"/>
</dbReference>
<evidence type="ECO:0000313" key="8">
    <source>
        <dbReference type="EMBL" id="AHM02024.1"/>
    </source>
</evidence>
<protein>
    <submittedName>
        <fullName evidence="8">Proliferating-cell nucleolar protein p120</fullName>
    </submittedName>
</protein>
<dbReference type="Gene3D" id="3.40.50.150">
    <property type="entry name" value="Vaccinia Virus protein VP39"/>
    <property type="match status" value="1"/>
</dbReference>
<dbReference type="Pfam" id="PF17125">
    <property type="entry name" value="Methyltr_RsmF_N"/>
    <property type="match status" value="1"/>
</dbReference>
<evidence type="ECO:0000256" key="6">
    <source>
        <dbReference type="ARBA" id="ARBA00022884"/>
    </source>
</evidence>
<comment type="similarity">
    <text evidence="1">Belongs to the class I-like SAM-binding methyltransferase superfamily. RsmB/NOP family.</text>
</comment>
<dbReference type="InterPro" id="IPR001678">
    <property type="entry name" value="MeTrfase_RsmB-F_NOP2_dom"/>
</dbReference>
<evidence type="ECO:0000256" key="4">
    <source>
        <dbReference type="ARBA" id="ARBA00022679"/>
    </source>
</evidence>
<dbReference type="GO" id="GO:0003723">
    <property type="term" value="F:RNA binding"/>
    <property type="evidence" value="ECO:0007669"/>
    <property type="project" value="UniProtKB-KW"/>
</dbReference>
<dbReference type="InterPro" id="IPR011023">
    <property type="entry name" value="Nop2p"/>
</dbReference>
<evidence type="ECO:0000256" key="1">
    <source>
        <dbReference type="ARBA" id="ARBA00007494"/>
    </source>
</evidence>
<accession>W8RLZ1</accession>
<keyword evidence="4" id="KW-0808">Transferase</keyword>
<evidence type="ECO:0000256" key="3">
    <source>
        <dbReference type="ARBA" id="ARBA00022603"/>
    </source>
</evidence>
<dbReference type="EMBL" id="KF439060">
    <property type="protein sequence ID" value="AHM02024.1"/>
    <property type="molecule type" value="Genomic_DNA"/>
</dbReference>